<evidence type="ECO:0000313" key="3">
    <source>
        <dbReference type="EMBL" id="ORY49724.1"/>
    </source>
</evidence>
<organism evidence="3 4">
    <name type="scientific">Leucosporidium creatinivorum</name>
    <dbReference type="NCBI Taxonomy" id="106004"/>
    <lineage>
        <taxon>Eukaryota</taxon>
        <taxon>Fungi</taxon>
        <taxon>Dikarya</taxon>
        <taxon>Basidiomycota</taxon>
        <taxon>Pucciniomycotina</taxon>
        <taxon>Microbotryomycetes</taxon>
        <taxon>Leucosporidiales</taxon>
        <taxon>Leucosporidium</taxon>
    </lineage>
</organism>
<evidence type="ECO:0000256" key="2">
    <source>
        <dbReference type="SAM" id="SignalP"/>
    </source>
</evidence>
<dbReference type="AlphaFoldDB" id="A0A1Y2CS90"/>
<dbReference type="OrthoDB" id="2527251at2759"/>
<evidence type="ECO:0000313" key="4">
    <source>
        <dbReference type="Proteomes" id="UP000193467"/>
    </source>
</evidence>
<dbReference type="STRING" id="106004.A0A1Y2CS90"/>
<keyword evidence="2" id="KW-0732">Signal</keyword>
<dbReference type="InParanoid" id="A0A1Y2CS90"/>
<keyword evidence="4" id="KW-1185">Reference proteome</keyword>
<gene>
    <name evidence="3" type="ORF">BCR35DRAFT_310774</name>
</gene>
<sequence>MVFIQAALSLGAFAGLASAGGIVHMTSTIQPIIDTASTLEGSGNYVLENAATGQVLAFSREGGTTNFYPGDAGDSIEIQFDGNAARLSGGNNKCASAQWSYDVEGGVDHAAVSYACAVGSGQSGTASLEKTKQWWYFIPADGSSSDDNSGDDNSSSSSSTTEAPAPSTTTTQAAAPSTTEASSSSSSDDSVATPASGRSARVLLSSESTSSSSDSSSSSSSLLTKPKGYYETESSTISLDQVDVSSVVKSDRTTWICRHPGWWLNNHPAYVTAAGHVECASDLKAYRAANKRSKRSHHDLAKTLSKRGGQQFYILTQDHIYDMATRAVAGSSLSTYGGYTSTTLALWDKSDKSQIWTVNSA</sequence>
<dbReference type="Proteomes" id="UP000193467">
    <property type="component" value="Unassembled WGS sequence"/>
</dbReference>
<evidence type="ECO:0008006" key="5">
    <source>
        <dbReference type="Google" id="ProtNLM"/>
    </source>
</evidence>
<dbReference type="EMBL" id="MCGR01000111">
    <property type="protein sequence ID" value="ORY49724.1"/>
    <property type="molecule type" value="Genomic_DNA"/>
</dbReference>
<comment type="caution">
    <text evidence="3">The sequence shown here is derived from an EMBL/GenBank/DDBJ whole genome shotgun (WGS) entry which is preliminary data.</text>
</comment>
<feature type="signal peptide" evidence="2">
    <location>
        <begin position="1"/>
        <end position="19"/>
    </location>
</feature>
<feature type="compositionally biased region" description="Low complexity" evidence="1">
    <location>
        <begin position="141"/>
        <end position="196"/>
    </location>
</feature>
<feature type="region of interest" description="Disordered" evidence="1">
    <location>
        <begin position="141"/>
        <end position="225"/>
    </location>
</feature>
<name>A0A1Y2CS90_9BASI</name>
<proteinExistence type="predicted"/>
<evidence type="ECO:0000256" key="1">
    <source>
        <dbReference type="SAM" id="MobiDB-lite"/>
    </source>
</evidence>
<accession>A0A1Y2CS90</accession>
<protein>
    <recommendedName>
        <fullName evidence="5">Ricin B lectin domain-containing protein</fullName>
    </recommendedName>
</protein>
<feature type="chain" id="PRO_5012937554" description="Ricin B lectin domain-containing protein" evidence="2">
    <location>
        <begin position="20"/>
        <end position="361"/>
    </location>
</feature>
<reference evidence="3 4" key="1">
    <citation type="submission" date="2016-07" db="EMBL/GenBank/DDBJ databases">
        <title>Pervasive Adenine N6-methylation of Active Genes in Fungi.</title>
        <authorList>
            <consortium name="DOE Joint Genome Institute"/>
            <person name="Mondo S.J."/>
            <person name="Dannebaum R.O."/>
            <person name="Kuo R.C."/>
            <person name="Labutti K."/>
            <person name="Haridas S."/>
            <person name="Kuo A."/>
            <person name="Salamov A."/>
            <person name="Ahrendt S.R."/>
            <person name="Lipzen A."/>
            <person name="Sullivan W."/>
            <person name="Andreopoulos W.B."/>
            <person name="Clum A."/>
            <person name="Lindquist E."/>
            <person name="Daum C."/>
            <person name="Ramamoorthy G.K."/>
            <person name="Gryganskyi A."/>
            <person name="Culley D."/>
            <person name="Magnuson J.K."/>
            <person name="James T.Y."/>
            <person name="O'Malley M.A."/>
            <person name="Stajich J.E."/>
            <person name="Spatafora J.W."/>
            <person name="Visel A."/>
            <person name="Grigoriev I.V."/>
        </authorList>
    </citation>
    <scope>NUCLEOTIDE SEQUENCE [LARGE SCALE GENOMIC DNA]</scope>
    <source>
        <strain evidence="3 4">62-1032</strain>
    </source>
</reference>
<feature type="compositionally biased region" description="Low complexity" evidence="1">
    <location>
        <begin position="203"/>
        <end position="223"/>
    </location>
</feature>